<dbReference type="Gene3D" id="1.20.1280.50">
    <property type="match status" value="1"/>
</dbReference>
<organism evidence="3 4">
    <name type="scientific">Rhodotorula diobovata</name>
    <dbReference type="NCBI Taxonomy" id="5288"/>
    <lineage>
        <taxon>Eukaryota</taxon>
        <taxon>Fungi</taxon>
        <taxon>Dikarya</taxon>
        <taxon>Basidiomycota</taxon>
        <taxon>Pucciniomycotina</taxon>
        <taxon>Microbotryomycetes</taxon>
        <taxon>Sporidiobolales</taxon>
        <taxon>Sporidiobolaceae</taxon>
        <taxon>Rhodotorula</taxon>
    </lineage>
</organism>
<dbReference type="InterPro" id="IPR032675">
    <property type="entry name" value="LRR_dom_sf"/>
</dbReference>
<dbReference type="SMART" id="SM00256">
    <property type="entry name" value="FBOX"/>
    <property type="match status" value="1"/>
</dbReference>
<dbReference type="Gene3D" id="3.80.10.10">
    <property type="entry name" value="Ribonuclease Inhibitor"/>
    <property type="match status" value="1"/>
</dbReference>
<dbReference type="OrthoDB" id="629492at2759"/>
<comment type="caution">
    <text evidence="3">The sequence shown here is derived from an EMBL/GenBank/DDBJ whole genome shotgun (WGS) entry which is preliminary data.</text>
</comment>
<dbReference type="AlphaFoldDB" id="A0A5C5G3C8"/>
<evidence type="ECO:0000256" key="1">
    <source>
        <dbReference type="SAM" id="MobiDB-lite"/>
    </source>
</evidence>
<gene>
    <name evidence="3" type="ORF">DMC30DRAFT_414541</name>
</gene>
<evidence type="ECO:0000313" key="4">
    <source>
        <dbReference type="Proteomes" id="UP000311382"/>
    </source>
</evidence>
<feature type="domain" description="F-box" evidence="2">
    <location>
        <begin position="70"/>
        <end position="116"/>
    </location>
</feature>
<feature type="compositionally biased region" description="Low complexity" evidence="1">
    <location>
        <begin position="33"/>
        <end position="42"/>
    </location>
</feature>
<dbReference type="Pfam" id="PF12937">
    <property type="entry name" value="F-box-like"/>
    <property type="match status" value="1"/>
</dbReference>
<dbReference type="CDD" id="cd09917">
    <property type="entry name" value="F-box_SF"/>
    <property type="match status" value="1"/>
</dbReference>
<keyword evidence="4" id="KW-1185">Reference proteome</keyword>
<sequence length="405" mass="43763">MASVIVCTPSAQLHPLPQGPHRPVHSIALPWSSSSSWTSPRLALPPPSPRFRLGPTPAPKRRKVGPPAHFRLFEHLPLELVERVLVHLDLEDLGRLRRVNLAFHALLSDPRHYADVSIPHLSHVPTELLAFLPSVLCGTRHLSLRSFPSAKLSVLLPACSSRLTTLDLSFSGVRDDDLLALVRPGGRDQLAAGDRGTSVLHNLRALRLKGCRRLTAFLALLRGDNDDPPFPSLETLDLSWSSLSALPLPLSAHLPRLEDLNLSTTPYLALPHLVDALASLPPRLGALDLSHLGLRARDLRDLGAGETALRGTGDRGALRLVLAGNDSLTHQSLATLQRHWAAPHSRWGGRARVEVEHSPVLLESDDEDDVRRFVELVAGVVMRGGGGGGGQGEAAVVRSGGRGTR</sequence>
<dbReference type="SUPFAM" id="SSF52047">
    <property type="entry name" value="RNI-like"/>
    <property type="match status" value="1"/>
</dbReference>
<proteinExistence type="predicted"/>
<name>A0A5C5G3C8_9BASI</name>
<dbReference type="Proteomes" id="UP000311382">
    <property type="component" value="Unassembled WGS sequence"/>
</dbReference>
<evidence type="ECO:0000313" key="3">
    <source>
        <dbReference type="EMBL" id="TNY23076.1"/>
    </source>
</evidence>
<feature type="region of interest" description="Disordered" evidence="1">
    <location>
        <begin position="33"/>
        <end position="62"/>
    </location>
</feature>
<dbReference type="PROSITE" id="PS50181">
    <property type="entry name" value="FBOX"/>
    <property type="match status" value="1"/>
</dbReference>
<reference evidence="3 4" key="1">
    <citation type="submission" date="2019-03" db="EMBL/GenBank/DDBJ databases">
        <title>Rhodosporidium diobovatum UCD-FST 08-225 genome sequencing, assembly, and annotation.</title>
        <authorList>
            <person name="Fakankun I.U."/>
            <person name="Fristensky B."/>
            <person name="Levin D.B."/>
        </authorList>
    </citation>
    <scope>NUCLEOTIDE SEQUENCE [LARGE SCALE GENOMIC DNA]</scope>
    <source>
        <strain evidence="3 4">UCD-FST 08-225</strain>
    </source>
</reference>
<protein>
    <recommendedName>
        <fullName evidence="2">F-box domain-containing protein</fullName>
    </recommendedName>
</protein>
<feature type="region of interest" description="Disordered" evidence="1">
    <location>
        <begin position="386"/>
        <end position="405"/>
    </location>
</feature>
<evidence type="ECO:0000259" key="2">
    <source>
        <dbReference type="PROSITE" id="PS50181"/>
    </source>
</evidence>
<dbReference type="EMBL" id="SOZI01000016">
    <property type="protein sequence ID" value="TNY23076.1"/>
    <property type="molecule type" value="Genomic_DNA"/>
</dbReference>
<accession>A0A5C5G3C8</accession>
<dbReference type="InterPro" id="IPR001810">
    <property type="entry name" value="F-box_dom"/>
</dbReference>